<evidence type="ECO:0000256" key="4">
    <source>
        <dbReference type="ARBA" id="ARBA00022723"/>
    </source>
</evidence>
<protein>
    <recommendedName>
        <fullName evidence="10">Probable GTP-binding protein EngB</fullName>
    </recommendedName>
</protein>
<keyword evidence="7 10" id="KW-0342">GTP-binding</keyword>
<dbReference type="PROSITE" id="PS51706">
    <property type="entry name" value="G_ENGB"/>
    <property type="match status" value="1"/>
</dbReference>
<dbReference type="eggNOG" id="COG0218">
    <property type="taxonomic scope" value="Bacteria"/>
</dbReference>
<evidence type="ECO:0000256" key="6">
    <source>
        <dbReference type="ARBA" id="ARBA00022842"/>
    </source>
</evidence>
<keyword evidence="4" id="KW-0479">Metal-binding</keyword>
<dbReference type="EMBL" id="ADFR01000016">
    <property type="protein sequence ID" value="EFC05142.1"/>
    <property type="molecule type" value="Genomic_DNA"/>
</dbReference>
<dbReference type="SUPFAM" id="SSF52540">
    <property type="entry name" value="P-loop containing nucleoside triphosphate hydrolases"/>
    <property type="match status" value="1"/>
</dbReference>
<reference evidence="13" key="1">
    <citation type="submission" date="2009-12" db="EMBL/GenBank/DDBJ databases">
        <title>Sequence of Clostridiales genomosp. BVAB3 str. UPII9-5.</title>
        <authorList>
            <person name="Madupu R."/>
            <person name="Durkin A.S."/>
            <person name="Torralba M."/>
            <person name="Methe B."/>
            <person name="Sutton G.G."/>
            <person name="Strausberg R.L."/>
            <person name="Nelson K.E."/>
        </authorList>
    </citation>
    <scope>NUCLEOTIDE SEQUENCE [LARGE SCALE GENOMIC DNA]</scope>
    <source>
        <strain evidence="13">W1219</strain>
    </source>
</reference>
<dbReference type="GO" id="GO:0000917">
    <property type="term" value="P:division septum assembly"/>
    <property type="evidence" value="ECO:0007669"/>
    <property type="project" value="UniProtKB-KW"/>
</dbReference>
<dbReference type="NCBIfam" id="TIGR03598">
    <property type="entry name" value="GTPase_YsxC"/>
    <property type="match status" value="1"/>
</dbReference>
<dbReference type="Proteomes" id="UP000005017">
    <property type="component" value="Unassembled WGS sequence"/>
</dbReference>
<dbReference type="Gene3D" id="3.40.50.300">
    <property type="entry name" value="P-loop containing nucleotide triphosphate hydrolases"/>
    <property type="match status" value="1"/>
</dbReference>
<evidence type="ECO:0000256" key="3">
    <source>
        <dbReference type="ARBA" id="ARBA00022618"/>
    </source>
</evidence>
<dbReference type="RefSeq" id="WP_006627536.1">
    <property type="nucleotide sequence ID" value="NZ_ADFR01000016.1"/>
</dbReference>
<keyword evidence="13" id="KW-1185">Reference proteome</keyword>
<keyword evidence="9 10" id="KW-0131">Cell cycle</keyword>
<evidence type="ECO:0000256" key="7">
    <source>
        <dbReference type="ARBA" id="ARBA00023134"/>
    </source>
</evidence>
<sequence>MQYYEAKWMATAARPDQWPRHHLPEIVFVGRSNAGKSSLINALVNRNQLAYTGKTPGKTRLLNFFVVNAQFVFTDAPGYGYAVGNRDSLIEFGNLMEPYFEKRSNLKAMVLVLDCRRTPSREDIAMVDYAKANHLAILVVCTKKDKLSYGKLKNQQFMIAKELKLNASSFLAVDSVKKQGIDEVWHKIHETLSLK</sequence>
<evidence type="ECO:0000256" key="2">
    <source>
        <dbReference type="ARBA" id="ARBA00009638"/>
    </source>
</evidence>
<evidence type="ECO:0000256" key="1">
    <source>
        <dbReference type="ARBA" id="ARBA00001946"/>
    </source>
</evidence>
<dbReference type="OrthoDB" id="9804921at2"/>
<keyword evidence="3 10" id="KW-0132">Cell division</keyword>
<dbReference type="STRING" id="679192.HMPREF9013_0421"/>
<gene>
    <name evidence="12" type="primary">ysxC</name>
    <name evidence="10" type="synonym">engB</name>
    <name evidence="12" type="ORF">HMPREF9013_0421</name>
</gene>
<dbReference type="InterPro" id="IPR030393">
    <property type="entry name" value="G_ENGB_dom"/>
</dbReference>
<accession>D2MQ73</accession>
<proteinExistence type="inferred from homology"/>
<evidence type="ECO:0000256" key="10">
    <source>
        <dbReference type="HAMAP-Rule" id="MF_00321"/>
    </source>
</evidence>
<keyword evidence="8 10" id="KW-0717">Septation</keyword>
<dbReference type="PANTHER" id="PTHR11649:SF13">
    <property type="entry name" value="ENGB-TYPE G DOMAIN-CONTAINING PROTEIN"/>
    <property type="match status" value="1"/>
</dbReference>
<dbReference type="CDD" id="cd01876">
    <property type="entry name" value="YihA_EngB"/>
    <property type="match status" value="1"/>
</dbReference>
<comment type="function">
    <text evidence="10">Necessary for normal cell division and for the maintenance of normal septation.</text>
</comment>
<dbReference type="InterPro" id="IPR006073">
    <property type="entry name" value="GTP-bd"/>
</dbReference>
<evidence type="ECO:0000256" key="8">
    <source>
        <dbReference type="ARBA" id="ARBA00023210"/>
    </source>
</evidence>
<dbReference type="GO" id="GO:0005525">
    <property type="term" value="F:GTP binding"/>
    <property type="evidence" value="ECO:0007669"/>
    <property type="project" value="UniProtKB-UniRule"/>
</dbReference>
<evidence type="ECO:0000313" key="13">
    <source>
        <dbReference type="Proteomes" id="UP000005017"/>
    </source>
</evidence>
<dbReference type="Pfam" id="PF01926">
    <property type="entry name" value="MMR_HSR1"/>
    <property type="match status" value="1"/>
</dbReference>
<organism evidence="12 13">
    <name type="scientific">Bulleidia extructa W1219</name>
    <dbReference type="NCBI Taxonomy" id="679192"/>
    <lineage>
        <taxon>Bacteria</taxon>
        <taxon>Bacillati</taxon>
        <taxon>Bacillota</taxon>
        <taxon>Erysipelotrichia</taxon>
        <taxon>Erysipelotrichales</taxon>
        <taxon>Erysipelotrichaceae</taxon>
        <taxon>Bulleidia</taxon>
    </lineage>
</organism>
<keyword evidence="5 10" id="KW-0547">Nucleotide-binding</keyword>
<evidence type="ECO:0000256" key="5">
    <source>
        <dbReference type="ARBA" id="ARBA00022741"/>
    </source>
</evidence>
<comment type="cofactor">
    <cofactor evidence="1">
        <name>Mg(2+)</name>
        <dbReference type="ChEBI" id="CHEBI:18420"/>
    </cofactor>
</comment>
<dbReference type="InterPro" id="IPR019987">
    <property type="entry name" value="GTP-bd_ribosome_bio_YsxC"/>
</dbReference>
<name>D2MQ73_9FIRM</name>
<evidence type="ECO:0000313" key="12">
    <source>
        <dbReference type="EMBL" id="EFC05142.1"/>
    </source>
</evidence>
<dbReference type="PANTHER" id="PTHR11649">
    <property type="entry name" value="MSS1/TRME-RELATED GTP-BINDING PROTEIN"/>
    <property type="match status" value="1"/>
</dbReference>
<dbReference type="AlphaFoldDB" id="D2MQ73"/>
<evidence type="ECO:0000256" key="9">
    <source>
        <dbReference type="ARBA" id="ARBA00023306"/>
    </source>
</evidence>
<comment type="caution">
    <text evidence="12">The sequence shown here is derived from an EMBL/GenBank/DDBJ whole genome shotgun (WGS) entry which is preliminary data.</text>
</comment>
<dbReference type="HAMAP" id="MF_00321">
    <property type="entry name" value="GTPase_EngB"/>
    <property type="match status" value="1"/>
</dbReference>
<dbReference type="GO" id="GO:0005829">
    <property type="term" value="C:cytosol"/>
    <property type="evidence" value="ECO:0007669"/>
    <property type="project" value="TreeGrafter"/>
</dbReference>
<comment type="similarity">
    <text evidence="2 10">Belongs to the TRAFAC class TrmE-Era-EngA-EngB-Septin-like GTPase superfamily. EngB GTPase family.</text>
</comment>
<dbReference type="InterPro" id="IPR027417">
    <property type="entry name" value="P-loop_NTPase"/>
</dbReference>
<dbReference type="GO" id="GO:0046872">
    <property type="term" value="F:metal ion binding"/>
    <property type="evidence" value="ECO:0007669"/>
    <property type="project" value="UniProtKB-KW"/>
</dbReference>
<evidence type="ECO:0000259" key="11">
    <source>
        <dbReference type="PROSITE" id="PS51706"/>
    </source>
</evidence>
<keyword evidence="6" id="KW-0460">Magnesium</keyword>
<feature type="domain" description="EngB-type G" evidence="11">
    <location>
        <begin position="22"/>
        <end position="194"/>
    </location>
</feature>